<organism evidence="2">
    <name type="scientific">freshwater metagenome</name>
    <dbReference type="NCBI Taxonomy" id="449393"/>
    <lineage>
        <taxon>unclassified sequences</taxon>
        <taxon>metagenomes</taxon>
        <taxon>ecological metagenomes</taxon>
    </lineage>
</organism>
<feature type="compositionally biased region" description="Low complexity" evidence="1">
    <location>
        <begin position="71"/>
        <end position="88"/>
    </location>
</feature>
<dbReference type="AlphaFoldDB" id="A0A6J6RMP0"/>
<evidence type="ECO:0000313" key="2">
    <source>
        <dbReference type="EMBL" id="CAB4723737.1"/>
    </source>
</evidence>
<accession>A0A6J6RMP0</accession>
<feature type="region of interest" description="Disordered" evidence="1">
    <location>
        <begin position="69"/>
        <end position="88"/>
    </location>
</feature>
<proteinExistence type="predicted"/>
<reference evidence="2" key="1">
    <citation type="submission" date="2020-05" db="EMBL/GenBank/DDBJ databases">
        <authorList>
            <person name="Chiriac C."/>
            <person name="Salcher M."/>
            <person name="Ghai R."/>
            <person name="Kavagutti S V."/>
        </authorList>
    </citation>
    <scope>NUCLEOTIDE SEQUENCE</scope>
</reference>
<dbReference type="EMBL" id="CAEZXX010000166">
    <property type="protein sequence ID" value="CAB4723737.1"/>
    <property type="molecule type" value="Genomic_DNA"/>
</dbReference>
<evidence type="ECO:0000256" key="1">
    <source>
        <dbReference type="SAM" id="MobiDB-lite"/>
    </source>
</evidence>
<gene>
    <name evidence="2" type="ORF">UFOPK2602_01925</name>
</gene>
<name>A0A6J6RMP0_9ZZZZ</name>
<protein>
    <submittedName>
        <fullName evidence="2">Unannotated protein</fullName>
    </submittedName>
</protein>
<sequence>MSYTASAVTCRGDGANTNPTASAPMATASKASSSVVIPQIFTNMTNDTVPVRTCRTARDIAQTRTRRARRAAAGSGAVTSVSPTSTAS</sequence>
<feature type="region of interest" description="Disordered" evidence="1">
    <location>
        <begin position="1"/>
        <end position="29"/>
    </location>
</feature>